<evidence type="ECO:0000313" key="4">
    <source>
        <dbReference type="Proteomes" id="UP000565078"/>
    </source>
</evidence>
<dbReference type="Gene3D" id="3.40.50.1360">
    <property type="match status" value="1"/>
</dbReference>
<dbReference type="InterPro" id="IPR039104">
    <property type="entry name" value="6PGL"/>
</dbReference>
<dbReference type="InterPro" id="IPR037171">
    <property type="entry name" value="NagB/RpiA_transferase-like"/>
</dbReference>
<dbReference type="PANTHER" id="PTHR11054:SF0">
    <property type="entry name" value="6-PHOSPHOGLUCONOLACTONASE"/>
    <property type="match status" value="1"/>
</dbReference>
<evidence type="ECO:0000313" key="3">
    <source>
        <dbReference type="EMBL" id="HIH10068.1"/>
    </source>
</evidence>
<dbReference type="NCBIfam" id="TIGR01198">
    <property type="entry name" value="pgl"/>
    <property type="match status" value="1"/>
</dbReference>
<accession>A0A7J4IXD4</accession>
<dbReference type="GO" id="GO:0017057">
    <property type="term" value="F:6-phosphogluconolactonase activity"/>
    <property type="evidence" value="ECO:0007669"/>
    <property type="project" value="UniProtKB-EC"/>
</dbReference>
<dbReference type="SUPFAM" id="SSF100950">
    <property type="entry name" value="NagB/RpiA/CoA transferase-like"/>
    <property type="match status" value="1"/>
</dbReference>
<name>A0A7J4IXD4_9ARCH</name>
<gene>
    <name evidence="3" type="primary">pgl</name>
    <name evidence="3" type="ORF">HA254_05375</name>
</gene>
<dbReference type="Pfam" id="PF01182">
    <property type="entry name" value="Glucosamine_iso"/>
    <property type="match status" value="1"/>
</dbReference>
<dbReference type="AlphaFoldDB" id="A0A7J4IXD4"/>
<dbReference type="PANTHER" id="PTHR11054">
    <property type="entry name" value="6-PHOSPHOGLUCONOLACTONASE"/>
    <property type="match status" value="1"/>
</dbReference>
<dbReference type="EMBL" id="DUGC01000084">
    <property type="protein sequence ID" value="HIH10068.1"/>
    <property type="molecule type" value="Genomic_DNA"/>
</dbReference>
<dbReference type="CDD" id="cd01400">
    <property type="entry name" value="6PGL"/>
    <property type="match status" value="1"/>
</dbReference>
<dbReference type="InterPro" id="IPR006148">
    <property type="entry name" value="Glc/Gal-6P_isomerase"/>
</dbReference>
<proteinExistence type="inferred from homology"/>
<keyword evidence="3" id="KW-0378">Hydrolase</keyword>
<organism evidence="3 4">
    <name type="scientific">Candidatus Iainarchaeum sp</name>
    <dbReference type="NCBI Taxonomy" id="3101447"/>
    <lineage>
        <taxon>Archaea</taxon>
        <taxon>Candidatus Iainarchaeota</taxon>
        <taxon>Candidatus Iainarchaeia</taxon>
        <taxon>Candidatus Iainarchaeales</taxon>
        <taxon>Candidatus Iainarchaeaceae</taxon>
        <taxon>Candidatus Iainarchaeum</taxon>
    </lineage>
</organism>
<comment type="caution">
    <text evidence="3">The sequence shown here is derived from an EMBL/GenBank/DDBJ whole genome shotgun (WGS) entry which is preliminary data.</text>
</comment>
<comment type="similarity">
    <text evidence="1">Belongs to the glucosamine/galactosamine-6-phosphate isomerase family. 6-phosphogluconolactonase subfamily.</text>
</comment>
<protein>
    <submittedName>
        <fullName evidence="3">6-phosphogluconolactonase</fullName>
        <ecNumber evidence="3">3.1.1.31</ecNumber>
    </submittedName>
</protein>
<dbReference type="Proteomes" id="UP000565078">
    <property type="component" value="Unassembled WGS sequence"/>
</dbReference>
<dbReference type="EC" id="3.1.1.31" evidence="3"/>
<feature type="domain" description="Glucosamine/galactosamine-6-phosphate isomerase" evidence="2">
    <location>
        <begin position="11"/>
        <end position="196"/>
    </location>
</feature>
<evidence type="ECO:0000256" key="1">
    <source>
        <dbReference type="ARBA" id="ARBA00010662"/>
    </source>
</evidence>
<sequence>MSIKAAGLIAKISVEQRHSTLALSGGTSVKRMLEILAANRIEWKNTDVFMADERWVERNGKESNFRQADELFFSKAQGIRAHPFDISAGVDAYSNEFFSSCKGTPDIAVLGVGEDCHIASLFPNHPALKSGEEGYIVAENSPKPPPKRVTLSPETISKAKNAILLFASQGKRGAFDNFVNPKISVSNCPAKIALKAKRAFVYTVFGDGNAK</sequence>
<dbReference type="GO" id="GO:0006098">
    <property type="term" value="P:pentose-phosphate shunt"/>
    <property type="evidence" value="ECO:0007669"/>
    <property type="project" value="InterPro"/>
</dbReference>
<reference evidence="4" key="1">
    <citation type="journal article" date="2020" name="bioRxiv">
        <title>A rank-normalized archaeal taxonomy based on genome phylogeny resolves widespread incomplete and uneven classifications.</title>
        <authorList>
            <person name="Rinke C."/>
            <person name="Chuvochina M."/>
            <person name="Mussig A.J."/>
            <person name="Chaumeil P.-A."/>
            <person name="Waite D.W."/>
            <person name="Whitman W.B."/>
            <person name="Parks D.H."/>
            <person name="Hugenholtz P."/>
        </authorList>
    </citation>
    <scope>NUCLEOTIDE SEQUENCE [LARGE SCALE GENOMIC DNA]</scope>
</reference>
<evidence type="ECO:0000259" key="2">
    <source>
        <dbReference type="Pfam" id="PF01182"/>
    </source>
</evidence>
<dbReference type="InterPro" id="IPR005900">
    <property type="entry name" value="6-phosphogluconolactonase_DevB"/>
</dbReference>
<dbReference type="GO" id="GO:0005975">
    <property type="term" value="P:carbohydrate metabolic process"/>
    <property type="evidence" value="ECO:0007669"/>
    <property type="project" value="InterPro"/>
</dbReference>